<evidence type="ECO:0000256" key="8">
    <source>
        <dbReference type="ARBA" id="ARBA00048679"/>
    </source>
</evidence>
<keyword evidence="11" id="KW-0472">Membrane</keyword>
<dbReference type="PROSITE" id="PS00107">
    <property type="entry name" value="PROTEIN_KINASE_ATP"/>
    <property type="match status" value="1"/>
</dbReference>
<evidence type="ECO:0000256" key="10">
    <source>
        <dbReference type="SAM" id="MobiDB-lite"/>
    </source>
</evidence>
<feature type="binding site" evidence="9">
    <location>
        <position position="40"/>
    </location>
    <ligand>
        <name>ATP</name>
        <dbReference type="ChEBI" id="CHEBI:30616"/>
    </ligand>
</feature>
<dbReference type="InterPro" id="IPR017441">
    <property type="entry name" value="Protein_kinase_ATP_BS"/>
</dbReference>
<evidence type="ECO:0000256" key="7">
    <source>
        <dbReference type="ARBA" id="ARBA00047899"/>
    </source>
</evidence>
<proteinExistence type="predicted"/>
<dbReference type="SMART" id="SM00220">
    <property type="entry name" value="S_TKc"/>
    <property type="match status" value="1"/>
</dbReference>
<keyword evidence="11" id="KW-0812">Transmembrane</keyword>
<feature type="domain" description="Protein kinase" evidence="12">
    <location>
        <begin position="11"/>
        <end position="281"/>
    </location>
</feature>
<dbReference type="FunFam" id="3.30.200.20:FF:000035">
    <property type="entry name" value="Serine/threonine protein kinase Stk1"/>
    <property type="match status" value="1"/>
</dbReference>
<evidence type="ECO:0000256" key="5">
    <source>
        <dbReference type="ARBA" id="ARBA00022777"/>
    </source>
</evidence>
<evidence type="ECO:0000313" key="14">
    <source>
        <dbReference type="EMBL" id="SDQ05968.1"/>
    </source>
</evidence>
<evidence type="ECO:0000256" key="11">
    <source>
        <dbReference type="SAM" id="Phobius"/>
    </source>
</evidence>
<feature type="compositionally biased region" description="Low complexity" evidence="10">
    <location>
        <begin position="599"/>
        <end position="608"/>
    </location>
</feature>
<reference evidence="15" key="1">
    <citation type="submission" date="2016-10" db="EMBL/GenBank/DDBJ databases">
        <authorList>
            <person name="Varghese N."/>
            <person name="Submissions S."/>
        </authorList>
    </citation>
    <scope>NUCLEOTIDE SEQUENCE [LARGE SCALE GENOMIC DNA]</scope>
    <source>
        <strain evidence="15">MPL-11</strain>
    </source>
</reference>
<evidence type="ECO:0000256" key="2">
    <source>
        <dbReference type="ARBA" id="ARBA00022527"/>
    </source>
</evidence>
<protein>
    <recommendedName>
        <fullName evidence="1">non-specific serine/threonine protein kinase</fullName>
        <ecNumber evidence="1">2.7.11.1</ecNumber>
    </recommendedName>
</protein>
<dbReference type="GO" id="GO:0005524">
    <property type="term" value="F:ATP binding"/>
    <property type="evidence" value="ECO:0007669"/>
    <property type="project" value="UniProtKB-UniRule"/>
</dbReference>
<keyword evidence="11" id="KW-1133">Transmembrane helix</keyword>
<dbReference type="InterPro" id="IPR011009">
    <property type="entry name" value="Kinase-like_dom_sf"/>
</dbReference>
<comment type="catalytic activity">
    <reaction evidence="8">
        <text>L-seryl-[protein] + ATP = O-phospho-L-seryl-[protein] + ADP + H(+)</text>
        <dbReference type="Rhea" id="RHEA:17989"/>
        <dbReference type="Rhea" id="RHEA-COMP:9863"/>
        <dbReference type="Rhea" id="RHEA-COMP:11604"/>
        <dbReference type="ChEBI" id="CHEBI:15378"/>
        <dbReference type="ChEBI" id="CHEBI:29999"/>
        <dbReference type="ChEBI" id="CHEBI:30616"/>
        <dbReference type="ChEBI" id="CHEBI:83421"/>
        <dbReference type="ChEBI" id="CHEBI:456216"/>
        <dbReference type="EC" id="2.7.11.1"/>
    </reaction>
</comment>
<dbReference type="Gene3D" id="3.30.10.20">
    <property type="match status" value="3"/>
</dbReference>
<keyword evidence="5 14" id="KW-0418">Kinase</keyword>
<dbReference type="InterPro" id="IPR000719">
    <property type="entry name" value="Prot_kinase_dom"/>
</dbReference>
<evidence type="ECO:0000256" key="3">
    <source>
        <dbReference type="ARBA" id="ARBA00022679"/>
    </source>
</evidence>
<sequence>MEIGKKLNGRYKIIGTVGSGGMANVYLARDLILERDVAVKVLRFDFRDDQDTIRRFKREALAATELIHPNIVSVYDVGEEENNQYIVMEYIKGMDLKHYIHSNFPIPYQKVLDIMRQILAAVAEAHNNRIIHRDLKPQNVLIDESGVVKITDFGIAVALSQTSITQTNSLLGSVHYLSPEQARGGMATNQSDIYSLGIILYELLTGNVPFEGESAVSIALKHFQESLPSVKDFDHRIPQPLENVVLKATAKETIDRYRSVQEMASDLATSLSPQRINEPKFAPASLMEKTKVLEPIVPVAPTSLVEGKKLEDKEQQMDKPKNETIKEKKPKKKKRKIIWLTLLLLLLVVAGSVVAFTLTAPKDVSVPDVVGLSEDEAEEVLLEAKLQVSKTIVETSEDVEEGMVTRTDPETGSSVKEETDVNLYISSGKETVSFKDYTGEPYEEVRAELIDQGFKTERVDASSDTYPEGTIIEQSVAEDEEVVPSETTVTLTVSTGEAMIEMIDLAGYSEKGVQVYASENGLTVTIKEEYSEETLEGQVISQNPSAGTLLSNGSSFSVVISLGKTPEQKFSKTVTIPYAEPETEPEAEAEKEKSDESSSESSSQESKPVPNEIVIYIQDKEHSLENEFQKFTITEDFETVIPFVLQEGEVGTYRIERDGKVIEENTNVTTPE</sequence>
<dbReference type="PANTHER" id="PTHR43289:SF34">
    <property type="entry name" value="SERINE_THREONINE-PROTEIN KINASE YBDM-RELATED"/>
    <property type="match status" value="1"/>
</dbReference>
<evidence type="ECO:0000256" key="6">
    <source>
        <dbReference type="ARBA" id="ARBA00022840"/>
    </source>
</evidence>
<dbReference type="SMART" id="SM00740">
    <property type="entry name" value="PASTA"/>
    <property type="match status" value="3"/>
</dbReference>
<feature type="region of interest" description="Disordered" evidence="10">
    <location>
        <begin position="572"/>
        <end position="611"/>
    </location>
</feature>
<dbReference type="Gene3D" id="1.10.510.10">
    <property type="entry name" value="Transferase(Phosphotransferase) domain 1"/>
    <property type="match status" value="1"/>
</dbReference>
<dbReference type="Gene3D" id="2.60.40.2560">
    <property type="match status" value="1"/>
</dbReference>
<dbReference type="Gene3D" id="3.30.200.20">
    <property type="entry name" value="Phosphorylase Kinase, domain 1"/>
    <property type="match status" value="1"/>
</dbReference>
<feature type="domain" description="PASTA" evidence="13">
    <location>
        <begin position="496"/>
        <end position="562"/>
    </location>
</feature>
<dbReference type="Pfam" id="PF03793">
    <property type="entry name" value="PASTA"/>
    <property type="match status" value="3"/>
</dbReference>
<dbReference type="Pfam" id="PF00069">
    <property type="entry name" value="Pkinase"/>
    <property type="match status" value="1"/>
</dbReference>
<name>A0A1H0XSS4_9LACT</name>
<evidence type="ECO:0000256" key="1">
    <source>
        <dbReference type="ARBA" id="ARBA00012513"/>
    </source>
</evidence>
<dbReference type="FunFam" id="1.10.510.10:FF:000021">
    <property type="entry name" value="Serine/threonine protein kinase"/>
    <property type="match status" value="1"/>
</dbReference>
<keyword evidence="3" id="KW-0808">Transferase</keyword>
<dbReference type="CDD" id="cd06577">
    <property type="entry name" value="PASTA_pknB"/>
    <property type="match status" value="3"/>
</dbReference>
<dbReference type="AlphaFoldDB" id="A0A1H0XSS4"/>
<gene>
    <name evidence="14" type="ORF">SAMN04487752_0449</name>
</gene>
<dbReference type="EMBL" id="FNJW01000008">
    <property type="protein sequence ID" value="SDQ05968.1"/>
    <property type="molecule type" value="Genomic_DNA"/>
</dbReference>
<dbReference type="CDD" id="cd14014">
    <property type="entry name" value="STKc_PknB_like"/>
    <property type="match status" value="1"/>
</dbReference>
<dbReference type="OrthoDB" id="9788659at2"/>
<evidence type="ECO:0000313" key="15">
    <source>
        <dbReference type="Proteomes" id="UP000199481"/>
    </source>
</evidence>
<accession>A0A1H0XSS4</accession>
<feature type="domain" description="PASTA" evidence="13">
    <location>
        <begin position="359"/>
        <end position="427"/>
    </location>
</feature>
<dbReference type="Proteomes" id="UP000199481">
    <property type="component" value="Unassembled WGS sequence"/>
</dbReference>
<feature type="transmembrane region" description="Helical" evidence="11">
    <location>
        <begin position="337"/>
        <end position="358"/>
    </location>
</feature>
<keyword evidence="2 14" id="KW-0723">Serine/threonine-protein kinase</keyword>
<keyword evidence="6 9" id="KW-0067">ATP-binding</keyword>
<feature type="domain" description="PASTA" evidence="13">
    <location>
        <begin position="428"/>
        <end position="495"/>
    </location>
</feature>
<evidence type="ECO:0000256" key="9">
    <source>
        <dbReference type="PROSITE-ProRule" id="PRU10141"/>
    </source>
</evidence>
<keyword evidence="15" id="KW-1185">Reference proteome</keyword>
<evidence type="ECO:0000259" key="13">
    <source>
        <dbReference type="PROSITE" id="PS51178"/>
    </source>
</evidence>
<organism evidence="14 15">
    <name type="scientific">Carnobacterium viridans</name>
    <dbReference type="NCBI Taxonomy" id="174587"/>
    <lineage>
        <taxon>Bacteria</taxon>
        <taxon>Bacillati</taxon>
        <taxon>Bacillota</taxon>
        <taxon>Bacilli</taxon>
        <taxon>Lactobacillales</taxon>
        <taxon>Carnobacteriaceae</taxon>
        <taxon>Carnobacterium</taxon>
    </lineage>
</organism>
<dbReference type="GO" id="GO:0004674">
    <property type="term" value="F:protein serine/threonine kinase activity"/>
    <property type="evidence" value="ECO:0007669"/>
    <property type="project" value="UniProtKB-KW"/>
</dbReference>
<feature type="region of interest" description="Disordered" evidence="10">
    <location>
        <begin position="397"/>
        <end position="416"/>
    </location>
</feature>
<evidence type="ECO:0000259" key="12">
    <source>
        <dbReference type="PROSITE" id="PS50011"/>
    </source>
</evidence>
<comment type="catalytic activity">
    <reaction evidence="7">
        <text>L-threonyl-[protein] + ATP = O-phospho-L-threonyl-[protein] + ADP + H(+)</text>
        <dbReference type="Rhea" id="RHEA:46608"/>
        <dbReference type="Rhea" id="RHEA-COMP:11060"/>
        <dbReference type="Rhea" id="RHEA-COMP:11605"/>
        <dbReference type="ChEBI" id="CHEBI:15378"/>
        <dbReference type="ChEBI" id="CHEBI:30013"/>
        <dbReference type="ChEBI" id="CHEBI:30616"/>
        <dbReference type="ChEBI" id="CHEBI:61977"/>
        <dbReference type="ChEBI" id="CHEBI:456216"/>
        <dbReference type="EC" id="2.7.11.1"/>
    </reaction>
</comment>
<dbReference type="PROSITE" id="PS50011">
    <property type="entry name" value="PROTEIN_KINASE_DOM"/>
    <property type="match status" value="1"/>
</dbReference>
<keyword evidence="4 9" id="KW-0547">Nucleotide-binding</keyword>
<dbReference type="PROSITE" id="PS51178">
    <property type="entry name" value="PASTA"/>
    <property type="match status" value="3"/>
</dbReference>
<dbReference type="PROSITE" id="PS00108">
    <property type="entry name" value="PROTEIN_KINASE_ST"/>
    <property type="match status" value="1"/>
</dbReference>
<dbReference type="RefSeq" id="WP_089974811.1">
    <property type="nucleotide sequence ID" value="NZ_CP084916.1"/>
</dbReference>
<dbReference type="SUPFAM" id="SSF56112">
    <property type="entry name" value="Protein kinase-like (PK-like)"/>
    <property type="match status" value="1"/>
</dbReference>
<evidence type="ECO:0000256" key="4">
    <source>
        <dbReference type="ARBA" id="ARBA00022741"/>
    </source>
</evidence>
<dbReference type="InterPro" id="IPR005543">
    <property type="entry name" value="PASTA_dom"/>
</dbReference>
<dbReference type="PANTHER" id="PTHR43289">
    <property type="entry name" value="MITOGEN-ACTIVATED PROTEIN KINASE KINASE KINASE 20-RELATED"/>
    <property type="match status" value="1"/>
</dbReference>
<dbReference type="InterPro" id="IPR008271">
    <property type="entry name" value="Ser/Thr_kinase_AS"/>
</dbReference>
<dbReference type="EC" id="2.7.11.1" evidence="1"/>
<dbReference type="NCBIfam" id="NF033483">
    <property type="entry name" value="PknB_PASTA_kin"/>
    <property type="match status" value="1"/>
</dbReference>